<dbReference type="EMBL" id="ML119656">
    <property type="protein sequence ID" value="RPA84931.1"/>
    <property type="molecule type" value="Genomic_DNA"/>
</dbReference>
<dbReference type="AlphaFoldDB" id="A0A3N4IL71"/>
<organism evidence="1 2">
    <name type="scientific">Ascobolus immersus RN42</name>
    <dbReference type="NCBI Taxonomy" id="1160509"/>
    <lineage>
        <taxon>Eukaryota</taxon>
        <taxon>Fungi</taxon>
        <taxon>Dikarya</taxon>
        <taxon>Ascomycota</taxon>
        <taxon>Pezizomycotina</taxon>
        <taxon>Pezizomycetes</taxon>
        <taxon>Pezizales</taxon>
        <taxon>Ascobolaceae</taxon>
        <taxon>Ascobolus</taxon>
    </lineage>
</organism>
<reference evidence="1 2" key="1">
    <citation type="journal article" date="2018" name="Nat. Ecol. Evol.">
        <title>Pezizomycetes genomes reveal the molecular basis of ectomycorrhizal truffle lifestyle.</title>
        <authorList>
            <person name="Murat C."/>
            <person name="Payen T."/>
            <person name="Noel B."/>
            <person name="Kuo A."/>
            <person name="Morin E."/>
            <person name="Chen J."/>
            <person name="Kohler A."/>
            <person name="Krizsan K."/>
            <person name="Balestrini R."/>
            <person name="Da Silva C."/>
            <person name="Montanini B."/>
            <person name="Hainaut M."/>
            <person name="Levati E."/>
            <person name="Barry K.W."/>
            <person name="Belfiori B."/>
            <person name="Cichocki N."/>
            <person name="Clum A."/>
            <person name="Dockter R.B."/>
            <person name="Fauchery L."/>
            <person name="Guy J."/>
            <person name="Iotti M."/>
            <person name="Le Tacon F."/>
            <person name="Lindquist E.A."/>
            <person name="Lipzen A."/>
            <person name="Malagnac F."/>
            <person name="Mello A."/>
            <person name="Molinier V."/>
            <person name="Miyauchi S."/>
            <person name="Poulain J."/>
            <person name="Riccioni C."/>
            <person name="Rubini A."/>
            <person name="Sitrit Y."/>
            <person name="Splivallo R."/>
            <person name="Traeger S."/>
            <person name="Wang M."/>
            <person name="Zifcakova L."/>
            <person name="Wipf D."/>
            <person name="Zambonelli A."/>
            <person name="Paolocci F."/>
            <person name="Nowrousian M."/>
            <person name="Ottonello S."/>
            <person name="Baldrian P."/>
            <person name="Spatafora J.W."/>
            <person name="Henrissat B."/>
            <person name="Nagy L.G."/>
            <person name="Aury J.M."/>
            <person name="Wincker P."/>
            <person name="Grigoriev I.V."/>
            <person name="Bonfante P."/>
            <person name="Martin F.M."/>
        </authorList>
    </citation>
    <scope>NUCLEOTIDE SEQUENCE [LARGE SCALE GENOMIC DNA]</scope>
    <source>
        <strain evidence="1 2">RN42</strain>
    </source>
</reference>
<evidence type="ECO:0000313" key="2">
    <source>
        <dbReference type="Proteomes" id="UP000275078"/>
    </source>
</evidence>
<proteinExistence type="predicted"/>
<dbReference type="Proteomes" id="UP000275078">
    <property type="component" value="Unassembled WGS sequence"/>
</dbReference>
<keyword evidence="2" id="KW-1185">Reference proteome</keyword>
<gene>
    <name evidence="1" type="ORF">BJ508DRAFT_323114</name>
</gene>
<evidence type="ECO:0000313" key="1">
    <source>
        <dbReference type="EMBL" id="RPA84931.1"/>
    </source>
</evidence>
<accession>A0A3N4IL71</accession>
<sequence>MSKPKVPYDFYPASIFPPASNATKQAAYNIYLQLVDLKPELATILPIDTSRHGVARSRPIKATSIPSFPLDRQANELGEYITLANRYLLDTSTKPTGWKNRCPDAGPDLFRYKPSPEHRSVYQVPPKLVEAAVDGMIWMRKQEKLEDGKLRTAILCGQEFLAAHGYTCSANLVWVYVCLDKIEKSHEAYPDYKKDRHYESYKKAADPQMWFHRYRDLLVSRIAGKCKYIGDYSDSDEVKGEYIDELRGNVKELPVWTELLFAAIECFKMRQSPSPKGRGRTRRRWRNMPEWWRKEEELYEKARDVRLWEVMWEKRVWRWLKIWYRGFWEAVVLQRGSNEVLVFYRPSKL</sequence>
<name>A0A3N4IL71_ASCIM</name>
<protein>
    <submittedName>
        <fullName evidence="1">Uncharacterized protein</fullName>
    </submittedName>
</protein>